<dbReference type="OrthoDB" id="9998011at2759"/>
<dbReference type="Gene3D" id="2.20.130.20">
    <property type="match status" value="1"/>
</dbReference>
<feature type="region of interest" description="Disordered" evidence="7">
    <location>
        <begin position="244"/>
        <end position="292"/>
    </location>
</feature>
<feature type="domain" description="Alpha-2-macroglobulin" evidence="9">
    <location>
        <begin position="305"/>
        <end position="395"/>
    </location>
</feature>
<dbReference type="Pfam" id="PF07677">
    <property type="entry name" value="A2M_recep"/>
    <property type="match status" value="1"/>
</dbReference>
<dbReference type="Pfam" id="PF07703">
    <property type="entry name" value="A2M_BRD"/>
    <property type="match status" value="1"/>
</dbReference>
<accession>A0A9C6X2Z1</accession>
<dbReference type="PANTHER" id="PTHR11412:SF136">
    <property type="entry name" value="CD109 ANTIGEN"/>
    <property type="match status" value="1"/>
</dbReference>
<dbReference type="Gene3D" id="2.60.40.10">
    <property type="entry name" value="Immunoglobulins"/>
    <property type="match status" value="1"/>
</dbReference>
<feature type="compositionally biased region" description="Basic and acidic residues" evidence="7">
    <location>
        <begin position="273"/>
        <end position="282"/>
    </location>
</feature>
<dbReference type="InterPro" id="IPR013783">
    <property type="entry name" value="Ig-like_fold"/>
</dbReference>
<dbReference type="InterPro" id="IPR008930">
    <property type="entry name" value="Terpenoid_cyclase/PrenylTrfase"/>
</dbReference>
<dbReference type="GO" id="GO:0004867">
    <property type="term" value="F:serine-type endopeptidase inhibitor activity"/>
    <property type="evidence" value="ECO:0007669"/>
    <property type="project" value="UniProtKB-KW"/>
</dbReference>
<dbReference type="InterPro" id="IPR014756">
    <property type="entry name" value="Ig_E-set"/>
</dbReference>
<evidence type="ECO:0000256" key="4">
    <source>
        <dbReference type="ARBA" id="ARBA00022900"/>
    </source>
</evidence>
<evidence type="ECO:0000259" key="9">
    <source>
        <dbReference type="SMART" id="SM01360"/>
    </source>
</evidence>
<keyword evidence="5" id="KW-0882">Thioester bond</keyword>
<evidence type="ECO:0000259" key="8">
    <source>
        <dbReference type="SMART" id="SM01359"/>
    </source>
</evidence>
<dbReference type="PANTHER" id="PTHR11412">
    <property type="entry name" value="MACROGLOBULIN / COMPLEMENT"/>
    <property type="match status" value="1"/>
</dbReference>
<dbReference type="CDD" id="cd02897">
    <property type="entry name" value="A2M_2"/>
    <property type="match status" value="1"/>
</dbReference>
<feature type="domain" description="Alpha-macroglobulin receptor-binding" evidence="10">
    <location>
        <begin position="906"/>
        <end position="996"/>
    </location>
</feature>
<dbReference type="Proteomes" id="UP000504606">
    <property type="component" value="Unplaced"/>
</dbReference>
<dbReference type="SMART" id="SM01419">
    <property type="entry name" value="Thiol-ester_cl"/>
    <property type="match status" value="1"/>
</dbReference>
<dbReference type="Gene3D" id="1.50.10.20">
    <property type="match status" value="1"/>
</dbReference>
<dbReference type="InterPro" id="IPR050473">
    <property type="entry name" value="A2M/Complement_sys"/>
</dbReference>
<name>A0A9C6X2Z1_FRAOC</name>
<feature type="domain" description="Alpha-2-macroglobulin bait region" evidence="8">
    <location>
        <begin position="48"/>
        <end position="186"/>
    </location>
</feature>
<dbReference type="InterPro" id="IPR047565">
    <property type="entry name" value="Alpha-macroglob_thiol-ester_cl"/>
</dbReference>
<dbReference type="SUPFAM" id="SSF81296">
    <property type="entry name" value="E set domains"/>
    <property type="match status" value="1"/>
</dbReference>
<keyword evidence="11" id="KW-1185">Reference proteome</keyword>
<evidence type="ECO:0000259" key="10">
    <source>
        <dbReference type="SMART" id="SM01361"/>
    </source>
</evidence>
<keyword evidence="2" id="KW-0646">Protease inhibitor</keyword>
<protein>
    <submittedName>
        <fullName evidence="12">CD109 antigen-like</fullName>
    </submittedName>
</protein>
<evidence type="ECO:0000256" key="5">
    <source>
        <dbReference type="ARBA" id="ARBA00022966"/>
    </source>
</evidence>
<dbReference type="InterPro" id="IPR011626">
    <property type="entry name" value="Alpha-macroglobulin_TED"/>
</dbReference>
<dbReference type="Gene3D" id="2.60.120.1540">
    <property type="match status" value="1"/>
</dbReference>
<keyword evidence="6" id="KW-1015">Disulfide bond</keyword>
<dbReference type="SMART" id="SM01359">
    <property type="entry name" value="A2M_N_2"/>
    <property type="match status" value="1"/>
</dbReference>
<dbReference type="AlphaFoldDB" id="A0A9C6X2Z1"/>
<dbReference type="InterPro" id="IPR009048">
    <property type="entry name" value="A-macroglobulin_rcpt-bd"/>
</dbReference>
<dbReference type="SMART" id="SM01361">
    <property type="entry name" value="A2M_recep"/>
    <property type="match status" value="1"/>
</dbReference>
<evidence type="ECO:0000313" key="12">
    <source>
        <dbReference type="RefSeq" id="XP_052128211.1"/>
    </source>
</evidence>
<evidence type="ECO:0000256" key="1">
    <source>
        <dbReference type="ARBA" id="ARBA00010952"/>
    </source>
</evidence>
<evidence type="ECO:0000313" key="11">
    <source>
        <dbReference type="Proteomes" id="UP000504606"/>
    </source>
</evidence>
<keyword evidence="4" id="KW-0722">Serine protease inhibitor</keyword>
<proteinExistence type="inferred from homology"/>
<gene>
    <name evidence="12" type="primary">LOC113215317</name>
</gene>
<dbReference type="Gene3D" id="2.60.40.690">
    <property type="entry name" value="Alpha-macroglobulin, receptor-binding domain"/>
    <property type="match status" value="1"/>
</dbReference>
<evidence type="ECO:0000256" key="6">
    <source>
        <dbReference type="ARBA" id="ARBA00023157"/>
    </source>
</evidence>
<dbReference type="InterPro" id="IPR041813">
    <property type="entry name" value="A2M_TED"/>
</dbReference>
<sequence length="1002" mass="109667">MLSNGIVTLELKPEIDWYFLKVQAIYKEHTCSQTSKRGIALFDTDAQLVTKITNKCPQLGDDIELHVKSKALRKVTVLVVGPLGVEEVQTVQTLLGQEGWREAVVRFKATEYMAPASRVLVHGVGDDGELYLDAAALELAGPFTPLVEVRVDPGRSEPGRDVAVQVAAAPNARVALLAVDQSALLLAGEDARNGISHDDLRAERLTFNTSGSACGFRKSLWPKSTLRMAGMACLTNTSSVEEYSEDARKRFRSRRAPATRGMYRGGGSDDESSIERDRSRGGDDDDDECIGACPEPRLRSVFPETWLWQEIDAGADGRAVLEAAVPDTITSWVVSALAVDPVHGLGLSDTSKLTVFRPFFASLSLPYSVIRGETVEVPVLVFNYLAEPTTATVTMTNDRGEFDFVEGGRSATRTVAVAAQGSASVCFNITAIKVGSVLLRVTARSDSAGDALELPLKVKAEGETQYRNRAIPIDLSKRKAFNAVVRIDMPGAVPDSENIQVSAIGDILGPSTANLDSLIRRPYGCGEQNMLNFVPNIVITTYLKRTGRSNPLVEAKARSFSEIGYQKELTYRHDDGSFSAFGEHDESGSTWLTAFVAMSFALARASALVQVDLRVVQQALAWLAKQQAKDGSFPEVGSVFQRDMQGGAAKGLALTAYVLTAFLQDKDLAGKHKDTVGKAVQYLVDNLECLDEPYAIAVTTHALHVADHPAKDKAFAMLEARAVTKAGLRFWSKPREKDLQPNSLDVEMTAYALMTYVSRRLLGEAMPIMQWLIHQRNSNGGFPSTQDTVVGLRALASMAELISFPLGDMTVRFKHRGRGEATMAVNSKTSMVLQKEELPRDVREVEVDAEGAGFALAQVSWSFNENTPTEYPLFHLKVTVGETTRPHLLALSIISSFIGGSWGTESNMTVVEVTLPSGFTTDQDTMAALRANEDVRRAETKDKDTVVVLYFDKMDSKREYCVDVSAVRTHLVTQLKPVPITVYDYYDQSRQARVFYDLSRPV</sequence>
<comment type="similarity">
    <text evidence="1">Belongs to the protease inhibitor I39 (alpha-2-macroglobulin) family.</text>
</comment>
<evidence type="ECO:0000256" key="2">
    <source>
        <dbReference type="ARBA" id="ARBA00022690"/>
    </source>
</evidence>
<reference evidence="12" key="1">
    <citation type="submission" date="2025-08" db="UniProtKB">
        <authorList>
            <consortium name="RefSeq"/>
        </authorList>
    </citation>
    <scope>IDENTIFICATION</scope>
    <source>
        <tissue evidence="12">Whole organism</tissue>
    </source>
</reference>
<dbReference type="GeneID" id="113215317"/>
<dbReference type="SUPFAM" id="SSF49410">
    <property type="entry name" value="Alpha-macroglobulin receptor domain"/>
    <property type="match status" value="1"/>
</dbReference>
<dbReference type="InterPro" id="IPR001599">
    <property type="entry name" value="Macroglobln_a2"/>
</dbReference>
<dbReference type="Pfam" id="PF07678">
    <property type="entry name" value="TED_complement"/>
    <property type="match status" value="1"/>
</dbReference>
<dbReference type="RefSeq" id="XP_052128211.1">
    <property type="nucleotide sequence ID" value="XM_052272251.1"/>
</dbReference>
<dbReference type="SMART" id="SM01360">
    <property type="entry name" value="A2M"/>
    <property type="match status" value="1"/>
</dbReference>
<dbReference type="InterPro" id="IPR019742">
    <property type="entry name" value="MacrogloblnA2_CS"/>
</dbReference>
<dbReference type="InterPro" id="IPR011625">
    <property type="entry name" value="A2M_N_BRD"/>
</dbReference>
<dbReference type="KEGG" id="foc:113215317"/>
<evidence type="ECO:0000256" key="7">
    <source>
        <dbReference type="SAM" id="MobiDB-lite"/>
    </source>
</evidence>
<dbReference type="PROSITE" id="PS00477">
    <property type="entry name" value="ALPHA_2_MACROGLOBULIN"/>
    <property type="match status" value="1"/>
</dbReference>
<dbReference type="SUPFAM" id="SSF48239">
    <property type="entry name" value="Terpenoid cyclases/Protein prenyltransferases"/>
    <property type="match status" value="1"/>
</dbReference>
<organism evidence="11 12">
    <name type="scientific">Frankliniella occidentalis</name>
    <name type="common">Western flower thrips</name>
    <name type="synonym">Euthrips occidentalis</name>
    <dbReference type="NCBI Taxonomy" id="133901"/>
    <lineage>
        <taxon>Eukaryota</taxon>
        <taxon>Metazoa</taxon>
        <taxon>Ecdysozoa</taxon>
        <taxon>Arthropoda</taxon>
        <taxon>Hexapoda</taxon>
        <taxon>Insecta</taxon>
        <taxon>Pterygota</taxon>
        <taxon>Neoptera</taxon>
        <taxon>Paraneoptera</taxon>
        <taxon>Thysanoptera</taxon>
        <taxon>Terebrantia</taxon>
        <taxon>Thripoidea</taxon>
        <taxon>Thripidae</taxon>
        <taxon>Frankliniella</taxon>
    </lineage>
</organism>
<dbReference type="GO" id="GO:0005615">
    <property type="term" value="C:extracellular space"/>
    <property type="evidence" value="ECO:0007669"/>
    <property type="project" value="InterPro"/>
</dbReference>
<evidence type="ECO:0000256" key="3">
    <source>
        <dbReference type="ARBA" id="ARBA00022729"/>
    </source>
</evidence>
<dbReference type="Pfam" id="PF00207">
    <property type="entry name" value="A2M"/>
    <property type="match status" value="1"/>
</dbReference>
<keyword evidence="3" id="KW-0732">Signal</keyword>
<dbReference type="InterPro" id="IPR036595">
    <property type="entry name" value="A-macroglobulin_rcpt-bd_sf"/>
</dbReference>